<sequence>MRASEKACAVILRRPSVARASKDAAAVRGGSDLATHPSRHPASLFELRRIPQDDAVFVDKREAATRRLDAAHMPWTTPSIPAH</sequence>
<dbReference type="AlphaFoldDB" id="Q216K6"/>
<dbReference type="EMBL" id="CP000301">
    <property type="protein sequence ID" value="ABD87680.1"/>
    <property type="molecule type" value="Genomic_DNA"/>
</dbReference>
<gene>
    <name evidence="1" type="ordered locus">RPC_2126</name>
</gene>
<protein>
    <submittedName>
        <fullName evidence="1">Uncharacterized protein</fullName>
    </submittedName>
</protein>
<proteinExistence type="predicted"/>
<dbReference type="STRING" id="316056.RPC_2126"/>
<accession>Q216K6</accession>
<reference evidence="1" key="1">
    <citation type="submission" date="2006-03" db="EMBL/GenBank/DDBJ databases">
        <title>Complete sequence of Rhodopseudomonas palustris BisB18.</title>
        <authorList>
            <consortium name="US DOE Joint Genome Institute"/>
            <person name="Copeland A."/>
            <person name="Lucas S."/>
            <person name="Lapidus A."/>
            <person name="Barry K."/>
            <person name="Detter J.C."/>
            <person name="Glavina del Rio T."/>
            <person name="Hammon N."/>
            <person name="Israni S."/>
            <person name="Dalin E."/>
            <person name="Tice H."/>
            <person name="Pitluck S."/>
            <person name="Chain P."/>
            <person name="Malfatti S."/>
            <person name="Shin M."/>
            <person name="Vergez L."/>
            <person name="Schmutz J."/>
            <person name="Larimer F."/>
            <person name="Land M."/>
            <person name="Hauser L."/>
            <person name="Pelletier D.A."/>
            <person name="Kyrpides N."/>
            <person name="Anderson I."/>
            <person name="Oda Y."/>
            <person name="Harwood C.S."/>
            <person name="Richardson P."/>
        </authorList>
    </citation>
    <scope>NUCLEOTIDE SEQUENCE [LARGE SCALE GENOMIC DNA]</scope>
    <source>
        <strain evidence="1">BisB18</strain>
    </source>
</reference>
<organism evidence="1">
    <name type="scientific">Rhodopseudomonas palustris (strain BisB18)</name>
    <dbReference type="NCBI Taxonomy" id="316056"/>
    <lineage>
        <taxon>Bacteria</taxon>
        <taxon>Pseudomonadati</taxon>
        <taxon>Pseudomonadota</taxon>
        <taxon>Alphaproteobacteria</taxon>
        <taxon>Hyphomicrobiales</taxon>
        <taxon>Nitrobacteraceae</taxon>
        <taxon>Rhodopseudomonas</taxon>
    </lineage>
</organism>
<dbReference type="KEGG" id="rpc:RPC_2126"/>
<name>Q216K6_RHOPB</name>
<dbReference type="HOGENOM" id="CLU_2540391_0_0_5"/>
<evidence type="ECO:0000313" key="1">
    <source>
        <dbReference type="EMBL" id="ABD87680.1"/>
    </source>
</evidence>